<keyword evidence="1" id="KW-0472">Membrane</keyword>
<protein>
    <submittedName>
        <fullName evidence="2">Uncharacterized protein</fullName>
    </submittedName>
</protein>
<accession>A0A561BRG4</accession>
<reference evidence="2 3" key="1">
    <citation type="submission" date="2019-06" db="EMBL/GenBank/DDBJ databases">
        <title>Sequencing the genomes of 1000 actinobacteria strains.</title>
        <authorList>
            <person name="Klenk H.-P."/>
        </authorList>
    </citation>
    <scope>NUCLEOTIDE SEQUENCE [LARGE SCALE GENOMIC DNA]</scope>
    <source>
        <strain evidence="2 3">DSM 24683</strain>
    </source>
</reference>
<organism evidence="2 3">
    <name type="scientific">Kribbella amoyensis</name>
    <dbReference type="NCBI Taxonomy" id="996641"/>
    <lineage>
        <taxon>Bacteria</taxon>
        <taxon>Bacillati</taxon>
        <taxon>Actinomycetota</taxon>
        <taxon>Actinomycetes</taxon>
        <taxon>Propionibacteriales</taxon>
        <taxon>Kribbellaceae</taxon>
        <taxon>Kribbella</taxon>
    </lineage>
</organism>
<keyword evidence="1" id="KW-0812">Transmembrane</keyword>
<feature type="transmembrane region" description="Helical" evidence="1">
    <location>
        <begin position="91"/>
        <end position="111"/>
    </location>
</feature>
<proteinExistence type="predicted"/>
<keyword evidence="3" id="KW-1185">Reference proteome</keyword>
<dbReference type="AlphaFoldDB" id="A0A561BRG4"/>
<sequence length="206" mass="23018">MLFSLSCEHAGVSGVRLTDEEIEAMSPQERRELIRRLAPGPPPGLLPSRRTIERIRHFRLALLLLSIAVLVPWTVYLAVTLPDRYVARNWVSTWVGFDIILVVMLALTAIAGWRRSQLLFPTGFAAGVLLVCDAWFDVLTSQAGDDRLQALLTAALIELPLAFVLIAGPLRILRYVAIKHGLVDPAARFWRRPIPLPESEDPAERL</sequence>
<feature type="transmembrane region" description="Helical" evidence="1">
    <location>
        <begin position="148"/>
        <end position="170"/>
    </location>
</feature>
<dbReference type="Proteomes" id="UP000318380">
    <property type="component" value="Unassembled WGS sequence"/>
</dbReference>
<feature type="transmembrane region" description="Helical" evidence="1">
    <location>
        <begin position="58"/>
        <end position="79"/>
    </location>
</feature>
<evidence type="ECO:0000256" key="1">
    <source>
        <dbReference type="SAM" id="Phobius"/>
    </source>
</evidence>
<dbReference type="EMBL" id="VIVK01000001">
    <property type="protein sequence ID" value="TWD81439.1"/>
    <property type="molecule type" value="Genomic_DNA"/>
</dbReference>
<evidence type="ECO:0000313" key="2">
    <source>
        <dbReference type="EMBL" id="TWD81439.1"/>
    </source>
</evidence>
<feature type="transmembrane region" description="Helical" evidence="1">
    <location>
        <begin position="118"/>
        <end position="136"/>
    </location>
</feature>
<keyword evidence="1" id="KW-1133">Transmembrane helix</keyword>
<evidence type="ECO:0000313" key="3">
    <source>
        <dbReference type="Proteomes" id="UP000318380"/>
    </source>
</evidence>
<gene>
    <name evidence="2" type="ORF">FB561_2555</name>
</gene>
<name>A0A561BRG4_9ACTN</name>
<comment type="caution">
    <text evidence="2">The sequence shown here is derived from an EMBL/GenBank/DDBJ whole genome shotgun (WGS) entry which is preliminary data.</text>
</comment>